<dbReference type="PANTHER" id="PTHR35146:SF1">
    <property type="entry name" value="UPF0178 PROTEIN YAII"/>
    <property type="match status" value="1"/>
</dbReference>
<dbReference type="KEGG" id="bsed:DN745_05145"/>
<name>A0A2Z4FJ92_9DELT</name>
<proteinExistence type="inferred from homology"/>
<protein>
    <recommendedName>
        <fullName evidence="2">UPF0178 protein DN745_05145</fullName>
    </recommendedName>
</protein>
<dbReference type="InterPro" id="IPR003791">
    <property type="entry name" value="UPF0178"/>
</dbReference>
<dbReference type="Proteomes" id="UP000249799">
    <property type="component" value="Chromosome"/>
</dbReference>
<dbReference type="NCBIfam" id="NF001095">
    <property type="entry name" value="PRK00124.1"/>
    <property type="match status" value="1"/>
</dbReference>
<evidence type="ECO:0000256" key="2">
    <source>
        <dbReference type="HAMAP-Rule" id="MF_00489"/>
    </source>
</evidence>
<dbReference type="PANTHER" id="PTHR35146">
    <property type="entry name" value="UPF0178 PROTEIN YAII"/>
    <property type="match status" value="1"/>
</dbReference>
<accession>A0A2Z4FJ92</accession>
<dbReference type="OrthoDB" id="9798918at2"/>
<dbReference type="AlphaFoldDB" id="A0A2Z4FJ92"/>
<gene>
    <name evidence="3" type="ORF">DN745_05145</name>
</gene>
<dbReference type="RefSeq" id="WP_111332741.1">
    <property type="nucleotide sequence ID" value="NZ_CP030032.1"/>
</dbReference>
<organism evidence="3 4">
    <name type="scientific">Bradymonas sediminis</name>
    <dbReference type="NCBI Taxonomy" id="1548548"/>
    <lineage>
        <taxon>Bacteria</taxon>
        <taxon>Deltaproteobacteria</taxon>
        <taxon>Bradymonadales</taxon>
        <taxon>Bradymonadaceae</taxon>
        <taxon>Bradymonas</taxon>
    </lineage>
</organism>
<reference evidence="3 4" key="1">
    <citation type="submission" date="2018-06" db="EMBL/GenBank/DDBJ databases">
        <title>Lujinxingia sediminis gen. nov. sp. nov., a new facultative anaerobic member of the class Deltaproteobacteria, and proposal of Lujinxingaceae fam. nov.</title>
        <authorList>
            <person name="Guo L.-Y."/>
            <person name="Li C.-M."/>
            <person name="Wang S."/>
            <person name="Du Z.-J."/>
        </authorList>
    </citation>
    <scope>NUCLEOTIDE SEQUENCE [LARGE SCALE GENOMIC DNA]</scope>
    <source>
        <strain evidence="3 4">FA350</strain>
    </source>
</reference>
<evidence type="ECO:0000313" key="4">
    <source>
        <dbReference type="Proteomes" id="UP000249799"/>
    </source>
</evidence>
<dbReference type="CDD" id="cd18720">
    <property type="entry name" value="PIN_YqxD-like"/>
    <property type="match status" value="1"/>
</dbReference>
<dbReference type="EMBL" id="CP030032">
    <property type="protein sequence ID" value="AWV88756.1"/>
    <property type="molecule type" value="Genomic_DNA"/>
</dbReference>
<keyword evidence="4" id="KW-1185">Reference proteome</keyword>
<sequence length="149" mass="16083">MTIWVDADSAPNAVTAILVRASLAREVDVVLVANRWIQKPKSLRVSVVTVGAGDDVADDYIVEQCGPGDMVITFDIPLAARAVEQGARVVTPHGVELDASNVRERLSKRDFAEQLRSMGIETGGPDAFNNAHKEAFANALDRWLTAQGK</sequence>
<dbReference type="HAMAP" id="MF_00489">
    <property type="entry name" value="UPF0178"/>
    <property type="match status" value="1"/>
</dbReference>
<dbReference type="Pfam" id="PF02639">
    <property type="entry name" value="DUF188"/>
    <property type="match status" value="1"/>
</dbReference>
<evidence type="ECO:0000256" key="1">
    <source>
        <dbReference type="ARBA" id="ARBA00008522"/>
    </source>
</evidence>
<evidence type="ECO:0000313" key="3">
    <source>
        <dbReference type="EMBL" id="AWV88756.1"/>
    </source>
</evidence>
<comment type="similarity">
    <text evidence="1 2">Belongs to the UPF0178 family.</text>
</comment>